<evidence type="ECO:0000313" key="1">
    <source>
        <dbReference type="EMBL" id="UJO25277.1"/>
    </source>
</evidence>
<name>A0A9Q8PMQ7_PASFU</name>
<organism evidence="1 2">
    <name type="scientific">Passalora fulva</name>
    <name type="common">Tomato leaf mold</name>
    <name type="synonym">Cladosporium fulvum</name>
    <dbReference type="NCBI Taxonomy" id="5499"/>
    <lineage>
        <taxon>Eukaryota</taxon>
        <taxon>Fungi</taxon>
        <taxon>Dikarya</taxon>
        <taxon>Ascomycota</taxon>
        <taxon>Pezizomycotina</taxon>
        <taxon>Dothideomycetes</taxon>
        <taxon>Dothideomycetidae</taxon>
        <taxon>Mycosphaerellales</taxon>
        <taxon>Mycosphaerellaceae</taxon>
        <taxon>Fulvia</taxon>
    </lineage>
</organism>
<dbReference type="EMBL" id="CP090175">
    <property type="protein sequence ID" value="UJO25277.1"/>
    <property type="molecule type" value="Genomic_DNA"/>
</dbReference>
<proteinExistence type="predicted"/>
<sequence>MASTKLTFETALATASTESSPQHIIRDNMLFRRAVWLFSITAATLQLQPQCDASTNGTSFTGEEGSELKLNSTTVRKIDAQDANQGVAVDRDHFYSIDNFSITKHNKTTGESLLQWYGGKTGPIIHLDGGVVIDGILYAPHSNYPQSPITSSVEMWNATTLEHIGSHAFGIYRGSLTWIDQDANGTWFGTFANYDRIQSGQMLPYGLTMRTQLVQFSPDWSVARSWIFPEALHQSFSPMSNSGGSFGPDGWLYITGHDAAAVYVIKIPSAGSDLIWVATIDAPDIAGQGIAWDRSEGRNGMRGGMGVFMGFRGRGVRLLR</sequence>
<dbReference type="RefSeq" id="XP_047769643.1">
    <property type="nucleotide sequence ID" value="XM_047913752.1"/>
</dbReference>
<evidence type="ECO:0000313" key="2">
    <source>
        <dbReference type="Proteomes" id="UP000756132"/>
    </source>
</evidence>
<dbReference type="OrthoDB" id="4140584at2759"/>
<protein>
    <submittedName>
        <fullName evidence="1">Uncharacterized protein</fullName>
    </submittedName>
</protein>
<dbReference type="AlphaFoldDB" id="A0A9Q8PMQ7"/>
<dbReference type="KEGG" id="ffu:CLAFUR5_14604"/>
<dbReference type="GeneID" id="71994482"/>
<accession>A0A9Q8PMQ7</accession>
<reference evidence="1" key="1">
    <citation type="submission" date="2021-12" db="EMBL/GenBank/DDBJ databases">
        <authorList>
            <person name="Zaccaron A."/>
            <person name="Stergiopoulos I."/>
        </authorList>
    </citation>
    <scope>NUCLEOTIDE SEQUENCE</scope>
    <source>
        <strain evidence="1">Race5_Kim</strain>
    </source>
</reference>
<gene>
    <name evidence="1" type="ORF">CLAFUR5_14604</name>
</gene>
<reference evidence="1" key="2">
    <citation type="journal article" date="2022" name="Microb. Genom.">
        <title>A chromosome-scale genome assembly of the tomato pathogen Cladosporium fulvum reveals a compartmentalized genome architecture and the presence of a dispensable chromosome.</title>
        <authorList>
            <person name="Zaccaron A.Z."/>
            <person name="Chen L.H."/>
            <person name="Samaras A."/>
            <person name="Stergiopoulos I."/>
        </authorList>
    </citation>
    <scope>NUCLEOTIDE SEQUENCE</scope>
    <source>
        <strain evidence="1">Race5_Kim</strain>
    </source>
</reference>
<dbReference type="Proteomes" id="UP000756132">
    <property type="component" value="Chromosome 13"/>
</dbReference>
<keyword evidence="2" id="KW-1185">Reference proteome</keyword>